<dbReference type="InterPro" id="IPR036186">
    <property type="entry name" value="Serpin_sf"/>
</dbReference>
<dbReference type="EMBL" id="JABSTU010000007">
    <property type="protein sequence ID" value="KAH8024797.1"/>
    <property type="molecule type" value="Genomic_DNA"/>
</dbReference>
<feature type="domain" description="Serpin" evidence="3">
    <location>
        <begin position="39"/>
        <end position="131"/>
    </location>
</feature>
<proteinExistence type="predicted"/>
<keyword evidence="1" id="KW-0646">Protease inhibitor</keyword>
<dbReference type="SUPFAM" id="SSF56574">
    <property type="entry name" value="Serpins"/>
    <property type="match status" value="1"/>
</dbReference>
<keyword evidence="2" id="KW-0722">Serine protease inhibitor</keyword>
<evidence type="ECO:0000313" key="4">
    <source>
        <dbReference type="EMBL" id="KAH8024797.1"/>
    </source>
</evidence>
<dbReference type="AlphaFoldDB" id="A0A9J6DRA0"/>
<keyword evidence="5" id="KW-1185">Reference proteome</keyword>
<dbReference type="InterPro" id="IPR042178">
    <property type="entry name" value="Serpin_sf_1"/>
</dbReference>
<protein>
    <recommendedName>
        <fullName evidence="3">Serpin domain-containing protein</fullName>
    </recommendedName>
</protein>
<reference evidence="4" key="1">
    <citation type="journal article" date="2020" name="Cell">
        <title>Large-Scale Comparative Analyses of Tick Genomes Elucidate Their Genetic Diversity and Vector Capacities.</title>
        <authorList>
            <consortium name="Tick Genome and Microbiome Consortium (TIGMIC)"/>
            <person name="Jia N."/>
            <person name="Wang J."/>
            <person name="Shi W."/>
            <person name="Du L."/>
            <person name="Sun Y."/>
            <person name="Zhan W."/>
            <person name="Jiang J.F."/>
            <person name="Wang Q."/>
            <person name="Zhang B."/>
            <person name="Ji P."/>
            <person name="Bell-Sakyi L."/>
            <person name="Cui X.M."/>
            <person name="Yuan T.T."/>
            <person name="Jiang B.G."/>
            <person name="Yang W.F."/>
            <person name="Lam T.T."/>
            <person name="Chang Q.C."/>
            <person name="Ding S.J."/>
            <person name="Wang X.J."/>
            <person name="Zhu J.G."/>
            <person name="Ruan X.D."/>
            <person name="Zhao L."/>
            <person name="Wei J.T."/>
            <person name="Ye R.Z."/>
            <person name="Que T.C."/>
            <person name="Du C.H."/>
            <person name="Zhou Y.H."/>
            <person name="Cheng J.X."/>
            <person name="Dai P.F."/>
            <person name="Guo W.B."/>
            <person name="Han X.H."/>
            <person name="Huang E.J."/>
            <person name="Li L.F."/>
            <person name="Wei W."/>
            <person name="Gao Y.C."/>
            <person name="Liu J.Z."/>
            <person name="Shao H.Z."/>
            <person name="Wang X."/>
            <person name="Wang C.C."/>
            <person name="Yang T.C."/>
            <person name="Huo Q.B."/>
            <person name="Li W."/>
            <person name="Chen H.Y."/>
            <person name="Chen S.E."/>
            <person name="Zhou L.G."/>
            <person name="Ni X.B."/>
            <person name="Tian J.H."/>
            <person name="Sheng Y."/>
            <person name="Liu T."/>
            <person name="Pan Y.S."/>
            <person name="Xia L.Y."/>
            <person name="Li J."/>
            <person name="Zhao F."/>
            <person name="Cao W.C."/>
        </authorList>
    </citation>
    <scope>NUCLEOTIDE SEQUENCE</scope>
    <source>
        <strain evidence="4">Rmic-2018</strain>
    </source>
</reference>
<comment type="caution">
    <text evidence="4">The sequence shown here is derived from an EMBL/GenBank/DDBJ whole genome shotgun (WGS) entry which is preliminary data.</text>
</comment>
<dbReference type="Pfam" id="PF00079">
    <property type="entry name" value="Serpin"/>
    <property type="match status" value="1"/>
</dbReference>
<evidence type="ECO:0000313" key="5">
    <source>
        <dbReference type="Proteomes" id="UP000821866"/>
    </source>
</evidence>
<evidence type="ECO:0000256" key="1">
    <source>
        <dbReference type="ARBA" id="ARBA00022690"/>
    </source>
</evidence>
<name>A0A9J6DRA0_RHIMP</name>
<dbReference type="Gene3D" id="3.30.497.10">
    <property type="entry name" value="Antithrombin, subunit I, domain 2"/>
    <property type="match status" value="1"/>
</dbReference>
<sequence>MQRHPLRKRRTWRASASAALCRGTSTNCETDDSTLLARAHNQFTVDLLKELAIENPSSNVFFSPTSIAAAFGMAYVGARGGSESELNSVFGHTDVGLTDRSRLITACKNLLGLSASPNVTLDMTNMVLALDRFLIRQLRTAASRNL</sequence>
<organism evidence="4 5">
    <name type="scientific">Rhipicephalus microplus</name>
    <name type="common">Cattle tick</name>
    <name type="synonym">Boophilus microplus</name>
    <dbReference type="NCBI Taxonomy" id="6941"/>
    <lineage>
        <taxon>Eukaryota</taxon>
        <taxon>Metazoa</taxon>
        <taxon>Ecdysozoa</taxon>
        <taxon>Arthropoda</taxon>
        <taxon>Chelicerata</taxon>
        <taxon>Arachnida</taxon>
        <taxon>Acari</taxon>
        <taxon>Parasitiformes</taxon>
        <taxon>Ixodida</taxon>
        <taxon>Ixodoidea</taxon>
        <taxon>Ixodidae</taxon>
        <taxon>Rhipicephalinae</taxon>
        <taxon>Rhipicephalus</taxon>
        <taxon>Boophilus</taxon>
    </lineage>
</organism>
<gene>
    <name evidence="4" type="ORF">HPB51_001211</name>
</gene>
<accession>A0A9J6DRA0</accession>
<reference evidence="4" key="2">
    <citation type="submission" date="2021-09" db="EMBL/GenBank/DDBJ databases">
        <authorList>
            <person name="Jia N."/>
            <person name="Wang J."/>
            <person name="Shi W."/>
            <person name="Du L."/>
            <person name="Sun Y."/>
            <person name="Zhan W."/>
            <person name="Jiang J."/>
            <person name="Wang Q."/>
            <person name="Zhang B."/>
            <person name="Ji P."/>
            <person name="Sakyi L.B."/>
            <person name="Cui X."/>
            <person name="Yuan T."/>
            <person name="Jiang B."/>
            <person name="Yang W."/>
            <person name="Lam T.T.-Y."/>
            <person name="Chang Q."/>
            <person name="Ding S."/>
            <person name="Wang X."/>
            <person name="Zhu J."/>
            <person name="Ruan X."/>
            <person name="Zhao L."/>
            <person name="Wei J."/>
            <person name="Que T."/>
            <person name="Du C."/>
            <person name="Cheng J."/>
            <person name="Dai P."/>
            <person name="Han X."/>
            <person name="Huang E."/>
            <person name="Gao Y."/>
            <person name="Liu J."/>
            <person name="Shao H."/>
            <person name="Ye R."/>
            <person name="Li L."/>
            <person name="Wei W."/>
            <person name="Wang X."/>
            <person name="Wang C."/>
            <person name="Huo Q."/>
            <person name="Li W."/>
            <person name="Guo W."/>
            <person name="Chen H."/>
            <person name="Chen S."/>
            <person name="Zhou L."/>
            <person name="Zhou L."/>
            <person name="Ni X."/>
            <person name="Tian J."/>
            <person name="Zhou Y."/>
            <person name="Sheng Y."/>
            <person name="Liu T."/>
            <person name="Pan Y."/>
            <person name="Xia L."/>
            <person name="Li J."/>
            <person name="Zhao F."/>
            <person name="Cao W."/>
        </authorList>
    </citation>
    <scope>NUCLEOTIDE SEQUENCE</scope>
    <source>
        <strain evidence="4">Rmic-2018</strain>
        <tissue evidence="4">Larvae</tissue>
    </source>
</reference>
<dbReference type="InterPro" id="IPR023796">
    <property type="entry name" value="Serpin_dom"/>
</dbReference>
<evidence type="ECO:0000259" key="3">
    <source>
        <dbReference type="Pfam" id="PF00079"/>
    </source>
</evidence>
<dbReference type="Proteomes" id="UP000821866">
    <property type="component" value="Unassembled WGS sequence"/>
</dbReference>
<evidence type="ECO:0000256" key="2">
    <source>
        <dbReference type="ARBA" id="ARBA00022900"/>
    </source>
</evidence>
<dbReference type="GO" id="GO:0004867">
    <property type="term" value="F:serine-type endopeptidase inhibitor activity"/>
    <property type="evidence" value="ECO:0007669"/>
    <property type="project" value="UniProtKB-KW"/>
</dbReference>